<proteinExistence type="predicted"/>
<evidence type="ECO:0000313" key="3">
    <source>
        <dbReference type="Proteomes" id="UP000198775"/>
    </source>
</evidence>
<name>A0A1H8MLY8_9EURY</name>
<sequence>MSSQPSRGTGPQYGTRTATATAGARGSSPPRARLRHSIRQQPPTTSTRVRWRSHTRISPTRGNAPPFSFPPEFGPHRARTAKVRYGALARAGSGPSPRTNRTARFGGIRGRTATATAPRPHRTARPHDSTNEWSPNSECGKLGVATGDGCSRQLPIPDTVVCPPSPSHRTATHSAATHFAATHFAATHLAATHFAATHSTPLELARQLPR</sequence>
<dbReference type="AlphaFoldDB" id="A0A1H8MLY8"/>
<organism evidence="2 3">
    <name type="scientific">Halorientalis persicus</name>
    <dbReference type="NCBI Taxonomy" id="1367881"/>
    <lineage>
        <taxon>Archaea</taxon>
        <taxon>Methanobacteriati</taxon>
        <taxon>Methanobacteriota</taxon>
        <taxon>Stenosarchaea group</taxon>
        <taxon>Halobacteria</taxon>
        <taxon>Halobacteriales</taxon>
        <taxon>Haloarculaceae</taxon>
        <taxon>Halorientalis</taxon>
    </lineage>
</organism>
<evidence type="ECO:0000313" key="2">
    <source>
        <dbReference type="EMBL" id="SEO18395.1"/>
    </source>
</evidence>
<feature type="region of interest" description="Disordered" evidence="1">
    <location>
        <begin position="1"/>
        <end position="73"/>
    </location>
</feature>
<feature type="compositionally biased region" description="Low complexity" evidence="1">
    <location>
        <begin position="14"/>
        <end position="26"/>
    </location>
</feature>
<evidence type="ECO:0000256" key="1">
    <source>
        <dbReference type="SAM" id="MobiDB-lite"/>
    </source>
</evidence>
<protein>
    <submittedName>
        <fullName evidence="2">Uncharacterized protein</fullName>
    </submittedName>
</protein>
<dbReference type="EMBL" id="FOCX01000009">
    <property type="protein sequence ID" value="SEO18395.1"/>
    <property type="molecule type" value="Genomic_DNA"/>
</dbReference>
<reference evidence="3" key="1">
    <citation type="submission" date="2016-10" db="EMBL/GenBank/DDBJ databases">
        <authorList>
            <person name="Varghese N."/>
            <person name="Submissions S."/>
        </authorList>
    </citation>
    <scope>NUCLEOTIDE SEQUENCE [LARGE SCALE GENOMIC DNA]</scope>
    <source>
        <strain evidence="3">IBRC-M 10043</strain>
    </source>
</reference>
<feature type="compositionally biased region" description="Polar residues" evidence="1">
    <location>
        <begin position="39"/>
        <end position="48"/>
    </location>
</feature>
<feature type="region of interest" description="Disordered" evidence="1">
    <location>
        <begin position="113"/>
        <end position="136"/>
    </location>
</feature>
<keyword evidence="3" id="KW-1185">Reference proteome</keyword>
<gene>
    <name evidence="2" type="ORF">SAMN05216388_100948</name>
</gene>
<dbReference type="Proteomes" id="UP000198775">
    <property type="component" value="Unassembled WGS sequence"/>
</dbReference>
<accession>A0A1H8MLY8</accession>